<evidence type="ECO:0000313" key="7">
    <source>
        <dbReference type="EMBL" id="SUV16874.1"/>
    </source>
</evidence>
<evidence type="ECO:0000313" key="9">
    <source>
        <dbReference type="Proteomes" id="UP000255295"/>
    </source>
</evidence>
<evidence type="ECO:0000313" key="8">
    <source>
        <dbReference type="Proteomes" id="UP000238825"/>
    </source>
</evidence>
<dbReference type="EMBL" id="CP019980">
    <property type="protein sequence ID" value="AVK97239.1"/>
    <property type="molecule type" value="Genomic_DNA"/>
</dbReference>
<feature type="domain" description="Mur ligase C-terminal" evidence="4">
    <location>
        <begin position="328"/>
        <end position="444"/>
    </location>
</feature>
<dbReference type="Pfam" id="PF08245">
    <property type="entry name" value="Mur_ligase_M"/>
    <property type="match status" value="1"/>
</dbReference>
<keyword evidence="1 6" id="KW-0436">Ligase</keyword>
<gene>
    <name evidence="7" type="primary">murF_2</name>
    <name evidence="6" type="ORF">LS41612_13690</name>
    <name evidence="7" type="ORF">NCTC10338_01959</name>
</gene>
<dbReference type="SUPFAM" id="SSF53244">
    <property type="entry name" value="MurD-like peptide ligases, peptide-binding domain"/>
    <property type="match status" value="1"/>
</dbReference>
<feature type="domain" description="Mur ligase central" evidence="5">
    <location>
        <begin position="112"/>
        <end position="298"/>
    </location>
</feature>
<evidence type="ECO:0000256" key="2">
    <source>
        <dbReference type="ARBA" id="ARBA00022741"/>
    </source>
</evidence>
<dbReference type="GO" id="GO:0047480">
    <property type="term" value="F:UDP-N-acetylmuramoyl-tripeptide-D-alanyl-D-alanine ligase activity"/>
    <property type="evidence" value="ECO:0007669"/>
    <property type="project" value="UniProtKB-EC"/>
</dbReference>
<evidence type="ECO:0000256" key="3">
    <source>
        <dbReference type="ARBA" id="ARBA00022840"/>
    </source>
</evidence>
<dbReference type="Proteomes" id="UP000238825">
    <property type="component" value="Chromosome"/>
</dbReference>
<dbReference type="InterPro" id="IPR036615">
    <property type="entry name" value="Mur_ligase_C_dom_sf"/>
</dbReference>
<dbReference type="AlphaFoldDB" id="A0A2S0K1R6"/>
<proteinExistence type="predicted"/>
<dbReference type="EC" id="6.3.2.10" evidence="7"/>
<protein>
    <submittedName>
        <fullName evidence="7">UDP-N-acetylmuramoyl-tripeptide--D-alanyl-D-alanine ligase</fullName>
        <ecNumber evidence="7">6.3.2.10</ecNumber>
    </submittedName>
    <submittedName>
        <fullName evidence="6">UDP-N-acetylmuramoylalanyl-D-glutamate--2, 6-diaminopimelate ligase</fullName>
    </submittedName>
</protein>
<dbReference type="Gene3D" id="3.40.1190.10">
    <property type="entry name" value="Mur-like, catalytic domain"/>
    <property type="match status" value="1"/>
</dbReference>
<dbReference type="GO" id="GO:0005524">
    <property type="term" value="F:ATP binding"/>
    <property type="evidence" value="ECO:0007669"/>
    <property type="project" value="UniProtKB-KW"/>
</dbReference>
<dbReference type="GeneID" id="48277248"/>
<accession>A0A2S0K1R6</accession>
<dbReference type="PANTHER" id="PTHR43024:SF1">
    <property type="entry name" value="UDP-N-ACETYLMURAMOYL-TRIPEPTIDE--D-ALANYL-D-ALANINE LIGASE"/>
    <property type="match status" value="1"/>
</dbReference>
<dbReference type="InterPro" id="IPR051046">
    <property type="entry name" value="MurCDEF_CellWall_CoF430Synth"/>
</dbReference>
<evidence type="ECO:0000313" key="6">
    <source>
        <dbReference type="EMBL" id="AVK97239.1"/>
    </source>
</evidence>
<name>A0A2S0K1R6_LYSSH</name>
<evidence type="ECO:0000259" key="4">
    <source>
        <dbReference type="Pfam" id="PF02875"/>
    </source>
</evidence>
<dbReference type="InterPro" id="IPR013221">
    <property type="entry name" value="Mur_ligase_cen"/>
</dbReference>
<organism evidence="6 8">
    <name type="scientific">Lysinibacillus sphaericus</name>
    <name type="common">Bacillus sphaericus</name>
    <dbReference type="NCBI Taxonomy" id="1421"/>
    <lineage>
        <taxon>Bacteria</taxon>
        <taxon>Bacillati</taxon>
        <taxon>Bacillota</taxon>
        <taxon>Bacilli</taxon>
        <taxon>Bacillales</taxon>
        <taxon>Bacillaceae</taxon>
        <taxon>Lysinibacillus</taxon>
    </lineage>
</organism>
<dbReference type="InterPro" id="IPR036565">
    <property type="entry name" value="Mur-like_cat_sf"/>
</dbReference>
<evidence type="ECO:0000259" key="5">
    <source>
        <dbReference type="Pfam" id="PF08245"/>
    </source>
</evidence>
<keyword evidence="2" id="KW-0547">Nucleotide-binding</keyword>
<dbReference type="PANTHER" id="PTHR43024">
    <property type="entry name" value="UDP-N-ACETYLMURAMOYL-TRIPEPTIDE--D-ALANYL-D-ALANINE LIGASE"/>
    <property type="match status" value="1"/>
</dbReference>
<dbReference type="SUPFAM" id="SSF53623">
    <property type="entry name" value="MurD-like peptide ligases, catalytic domain"/>
    <property type="match status" value="1"/>
</dbReference>
<keyword evidence="3" id="KW-0067">ATP-binding</keyword>
<dbReference type="RefSeq" id="WP_024363593.1">
    <property type="nucleotide sequence ID" value="NZ_BJNS01000001.1"/>
</dbReference>
<dbReference type="Pfam" id="PF02875">
    <property type="entry name" value="Mur_ligase_C"/>
    <property type="match status" value="1"/>
</dbReference>
<dbReference type="Proteomes" id="UP000255295">
    <property type="component" value="Unassembled WGS sequence"/>
</dbReference>
<reference evidence="6 8" key="1">
    <citation type="submission" date="2017-03" db="EMBL/GenBank/DDBJ databases">
        <title>The whole genome sequencing and assembly of Lysinibacillus sphaericus DSM 28T strain.</title>
        <authorList>
            <person name="Lee Y.-J."/>
            <person name="Yi H."/>
            <person name="Bahn Y.-S."/>
            <person name="Kim J.F."/>
            <person name="Lee D.-W."/>
        </authorList>
    </citation>
    <scope>NUCLEOTIDE SEQUENCE [LARGE SCALE GENOMIC DNA]</scope>
    <source>
        <strain evidence="6 8">DSM 28</strain>
    </source>
</reference>
<reference evidence="7 9" key="2">
    <citation type="submission" date="2018-06" db="EMBL/GenBank/DDBJ databases">
        <authorList>
            <consortium name="Pathogen Informatics"/>
            <person name="Doyle S."/>
        </authorList>
    </citation>
    <scope>NUCLEOTIDE SEQUENCE [LARGE SCALE GENOMIC DNA]</scope>
    <source>
        <strain evidence="7 9">NCTC10338</strain>
    </source>
</reference>
<dbReference type="InterPro" id="IPR004101">
    <property type="entry name" value="Mur_ligase_C"/>
</dbReference>
<evidence type="ECO:0000256" key="1">
    <source>
        <dbReference type="ARBA" id="ARBA00022598"/>
    </source>
</evidence>
<dbReference type="Gene3D" id="3.90.190.20">
    <property type="entry name" value="Mur ligase, C-terminal domain"/>
    <property type="match status" value="1"/>
</dbReference>
<dbReference type="EMBL" id="UFSZ01000001">
    <property type="protein sequence ID" value="SUV16874.1"/>
    <property type="molecule type" value="Genomic_DNA"/>
</dbReference>
<sequence>MQNIRVTVVRKLLQGDLVSGSEQWFIKHAIYYNRHDLTQKNTLMFINRSETINWEEIDKKGPSLVISDKPLEELKKALPNTTVIRVKSTLQAYWKFIEYYRGLFDIPVVALTGTCGKTTTKEMIKHIASKDWNVQASISSKNEPRQSLPYLIGIDETTKAAVFELGLGNTGNIKHQCMIYRPTIGIITNIGVHHLDGCKNLEGYIKAKSEILEGIAEDGTLIINADDENTKKIPLHTFKGKIITIGVQGKADYKASNMQFINNGMKFTLQVAKEKYTVFVPGYGEHQVYNALAAIVAAKEMGMSIQNAISRLKTFKPMARHLEMSTGLKGSTIVDDTWTNNPTSVEAALKVLDTIGKDKKIILILGDIKRLGLFEEKYHREIGSMVAERNIQMLITIGKRAEHIAEQAKKDGTTAEVHVFKDVAGVLELLKPKLDQDTIVLIKGPMSSRSMIEFANHLKEI</sequence>